<dbReference type="InterPro" id="IPR008250">
    <property type="entry name" value="ATPase_P-typ_transduc_dom_A_sf"/>
</dbReference>
<dbReference type="InterPro" id="IPR023214">
    <property type="entry name" value="HAD_sf"/>
</dbReference>
<evidence type="ECO:0000259" key="7">
    <source>
        <dbReference type="Pfam" id="PF00122"/>
    </source>
</evidence>
<dbReference type="EMBL" id="PRLK01000001">
    <property type="protein sequence ID" value="RYC72978.1"/>
    <property type="molecule type" value="Genomic_DNA"/>
</dbReference>
<dbReference type="Gene3D" id="2.70.150.10">
    <property type="entry name" value="Calcium-transporting ATPase, cytoplasmic transduction domain A"/>
    <property type="match status" value="1"/>
</dbReference>
<dbReference type="SFLD" id="SFLDF00027">
    <property type="entry name" value="p-type_atpase"/>
    <property type="match status" value="1"/>
</dbReference>
<feature type="transmembrane region" description="Helical" evidence="6">
    <location>
        <begin position="665"/>
        <end position="686"/>
    </location>
</feature>
<dbReference type="Gene3D" id="1.20.1110.10">
    <property type="entry name" value="Calcium-transporting ATPase, transmembrane domain"/>
    <property type="match status" value="1"/>
</dbReference>
<keyword evidence="9" id="KW-1185">Reference proteome</keyword>
<dbReference type="SFLD" id="SFLDG00002">
    <property type="entry name" value="C1.7:_P-type_atpase_like"/>
    <property type="match status" value="1"/>
</dbReference>
<keyword evidence="3" id="KW-1278">Translocase</keyword>
<feature type="transmembrane region" description="Helical" evidence="6">
    <location>
        <begin position="217"/>
        <end position="239"/>
    </location>
</feature>
<evidence type="ECO:0000256" key="4">
    <source>
        <dbReference type="ARBA" id="ARBA00022989"/>
    </source>
</evidence>
<dbReference type="InterPro" id="IPR001757">
    <property type="entry name" value="P_typ_ATPase"/>
</dbReference>
<dbReference type="EC" id="3.6.3.-" evidence="8"/>
<keyword evidence="8" id="KW-0378">Hydrolase</keyword>
<dbReference type="RefSeq" id="WP_129718511.1">
    <property type="nucleotide sequence ID" value="NZ_PRLK01000001.1"/>
</dbReference>
<dbReference type="PRINTS" id="PR00120">
    <property type="entry name" value="HATPASE"/>
</dbReference>
<feature type="transmembrane region" description="Helical" evidence="6">
    <location>
        <begin position="603"/>
        <end position="624"/>
    </location>
</feature>
<evidence type="ECO:0000256" key="5">
    <source>
        <dbReference type="ARBA" id="ARBA00023136"/>
    </source>
</evidence>
<dbReference type="InterPro" id="IPR023298">
    <property type="entry name" value="ATPase_P-typ_TM_dom_sf"/>
</dbReference>
<keyword evidence="2 6" id="KW-0812">Transmembrane</keyword>
<dbReference type="NCBIfam" id="TIGR01494">
    <property type="entry name" value="ATPase_P-type"/>
    <property type="match status" value="2"/>
</dbReference>
<evidence type="ECO:0000256" key="6">
    <source>
        <dbReference type="SAM" id="Phobius"/>
    </source>
</evidence>
<dbReference type="GO" id="GO:0016787">
    <property type="term" value="F:hydrolase activity"/>
    <property type="evidence" value="ECO:0007669"/>
    <property type="project" value="UniProtKB-KW"/>
</dbReference>
<dbReference type="InterPro" id="IPR059000">
    <property type="entry name" value="ATPase_P-type_domA"/>
</dbReference>
<dbReference type="SFLD" id="SFLDS00003">
    <property type="entry name" value="Haloacid_Dehalogenase"/>
    <property type="match status" value="1"/>
</dbReference>
<dbReference type="InterPro" id="IPR044492">
    <property type="entry name" value="P_typ_ATPase_HD_dom"/>
</dbReference>
<accession>A0ABY0FLA5</accession>
<name>A0ABY0FLA5_9BACT</name>
<comment type="subcellular location">
    <subcellularLocation>
        <location evidence="1">Membrane</location>
        <topology evidence="1">Multi-pass membrane protein</topology>
    </subcellularLocation>
</comment>
<evidence type="ECO:0000313" key="8">
    <source>
        <dbReference type="EMBL" id="RYC72978.1"/>
    </source>
</evidence>
<keyword evidence="5 6" id="KW-0472">Membrane</keyword>
<feature type="transmembrane region" description="Helical" evidence="6">
    <location>
        <begin position="636"/>
        <end position="659"/>
    </location>
</feature>
<dbReference type="Gene3D" id="3.40.1110.10">
    <property type="entry name" value="Calcium-transporting ATPase, cytoplasmic domain N"/>
    <property type="match status" value="1"/>
</dbReference>
<dbReference type="Pfam" id="PF00702">
    <property type="entry name" value="Hydrolase"/>
    <property type="match status" value="1"/>
</dbReference>
<gene>
    <name evidence="8" type="primary">ctpE_2</name>
    <name evidence="8" type="ORF">G6CMJM_00082</name>
</gene>
<dbReference type="InterPro" id="IPR036412">
    <property type="entry name" value="HAD-like_sf"/>
</dbReference>
<sequence length="764" mass="84830">MKQIRKILLRNFISPISIAIYLLAGGLLYLGEFKDAWFISFVITINSIISSVQEIRAYLTLKKIELMSAPRAIVLKGDKTEEVIFTQLQNDDIIILKTGDEIPADCVVLESNNLEVNESMLTGESIAIKKDRDDKILSSTIVVSGEAKAKVIATGDQTEAGQMTKKLKEYKPTLTPIQRNIQRLISTMTYFAGFLALLIIYRYTILGENETTILKTITSAAVVVVPEGLLLASSLFFAYGSLKLLQAKVLPQKISAIEDMALLDVLATDKTGTLTSPDIIFDNIKNLSSDQKDNEKILFAINSQGKEQNSTAKAILSFLKKNKIKNDMQVDEYLPFSSSRKMSAIKIKNKIYSFGAPEFVLKTIPSNLKKDIEKLASQGLRVLILASCSNKNNQKIEKTISNSTFTPLAIVTLRNSLRPNVRETVEFLQKRGVSLRVISGDNPHTVSYIANSAGIKNSDKFITGSELAKMDKNEFKKTVLNTTIFARVLPEQKERIISVFQKNKLYTGMVGDGVNDALAIKKADLGISMFDSAPATRRVADLVLMDNSFTSLPSGAKIGNRIMLSIEMIAILFFHKIIMGITILSITLFLGENYPFLPRNITYLNFILVTLPTILTTLLPPLPIEKINPKKFWQDTLFSIAPIALISGLSISSIYLLLLRNNTPISQTLGTVAITTAVLGICTYLIAEKILNSKITLQSYQRRGIYVLITIIFTFIVFGFAKLRAFFEFGLPSPEKIEVVLGIIAFTILLQILLAKFIKKKKLS</sequence>
<feature type="transmembrane region" description="Helical" evidence="6">
    <location>
        <begin position="184"/>
        <end position="205"/>
    </location>
</feature>
<feature type="domain" description="P-type ATPase A" evidence="7">
    <location>
        <begin position="67"/>
        <end position="167"/>
    </location>
</feature>
<dbReference type="SUPFAM" id="SSF81660">
    <property type="entry name" value="Metal cation-transporting ATPase, ATP-binding domain N"/>
    <property type="match status" value="1"/>
</dbReference>
<evidence type="ECO:0000256" key="1">
    <source>
        <dbReference type="ARBA" id="ARBA00004141"/>
    </source>
</evidence>
<dbReference type="PROSITE" id="PS00154">
    <property type="entry name" value="ATPASE_E1_E2"/>
    <property type="match status" value="1"/>
</dbReference>
<protein>
    <submittedName>
        <fullName evidence="8">Cation-transporting ATPase E</fullName>
        <ecNumber evidence="8">3.6.3.-</ecNumber>
    </submittedName>
</protein>
<feature type="transmembrane region" description="Helical" evidence="6">
    <location>
        <begin position="569"/>
        <end position="591"/>
    </location>
</feature>
<keyword evidence="4 6" id="KW-1133">Transmembrane helix</keyword>
<feature type="transmembrane region" description="Helical" evidence="6">
    <location>
        <begin position="706"/>
        <end position="727"/>
    </location>
</feature>
<organism evidence="8 9">
    <name type="scientific">Candidatus Nanogingivalis gingivitcus</name>
    <dbReference type="NCBI Taxonomy" id="2171992"/>
    <lineage>
        <taxon>Bacteria</taxon>
        <taxon>Candidatus Saccharimonadota</taxon>
        <taxon>Candidatus Nanosyncoccalia</taxon>
        <taxon>Candidatus Nanogingivales</taxon>
        <taxon>Candidatus Nanogingivalaceae</taxon>
        <taxon>Candidatus Nanogingivalis</taxon>
    </lineage>
</organism>
<dbReference type="SUPFAM" id="SSF81653">
    <property type="entry name" value="Calcium ATPase, transduction domain A"/>
    <property type="match status" value="1"/>
</dbReference>
<feature type="transmembrane region" description="Helical" evidence="6">
    <location>
        <begin position="12"/>
        <end position="30"/>
    </location>
</feature>
<dbReference type="SUPFAM" id="SSF56784">
    <property type="entry name" value="HAD-like"/>
    <property type="match status" value="1"/>
</dbReference>
<dbReference type="PANTHER" id="PTHR42861">
    <property type="entry name" value="CALCIUM-TRANSPORTING ATPASE"/>
    <property type="match status" value="1"/>
</dbReference>
<dbReference type="Gene3D" id="3.40.50.1000">
    <property type="entry name" value="HAD superfamily/HAD-like"/>
    <property type="match status" value="1"/>
</dbReference>
<dbReference type="InterPro" id="IPR023299">
    <property type="entry name" value="ATPase_P-typ_cyto_dom_N"/>
</dbReference>
<comment type="caution">
    <text evidence="8">The sequence shown here is derived from an EMBL/GenBank/DDBJ whole genome shotgun (WGS) entry which is preliminary data.</text>
</comment>
<dbReference type="InterPro" id="IPR018303">
    <property type="entry name" value="ATPase_P-typ_P_site"/>
</dbReference>
<dbReference type="Pfam" id="PF00122">
    <property type="entry name" value="E1-E2_ATPase"/>
    <property type="match status" value="1"/>
</dbReference>
<proteinExistence type="predicted"/>
<evidence type="ECO:0000256" key="2">
    <source>
        <dbReference type="ARBA" id="ARBA00022692"/>
    </source>
</evidence>
<evidence type="ECO:0000313" key="9">
    <source>
        <dbReference type="Proteomes" id="UP001190925"/>
    </source>
</evidence>
<dbReference type="SUPFAM" id="SSF81665">
    <property type="entry name" value="Calcium ATPase, transmembrane domain M"/>
    <property type="match status" value="1"/>
</dbReference>
<reference evidence="8 9" key="1">
    <citation type="journal article" date="2018" name="bioRxiv">
        <title>Evidence of independent acquisition and adaption of ultra-small bacteria to human hosts across the highly diverse yet reduced genomes of the phylum Saccharibacteria.</title>
        <authorList>
            <person name="McLean J.S."/>
            <person name="Bor B."/>
            <person name="To T.T."/>
            <person name="Liu Q."/>
            <person name="Kearns K.A."/>
            <person name="Solden L.M."/>
            <person name="Wrighton K.C."/>
            <person name="He X."/>
            <person name="Shi W."/>
        </authorList>
    </citation>
    <scope>NUCLEOTIDE SEQUENCE [LARGE SCALE GENOMIC DNA]</scope>
    <source>
        <strain evidence="8 9">TM7_CMJM_G6_1_HOT_870</strain>
    </source>
</reference>
<dbReference type="Proteomes" id="UP001190925">
    <property type="component" value="Unassembled WGS sequence"/>
</dbReference>
<dbReference type="PRINTS" id="PR00119">
    <property type="entry name" value="CATATPASE"/>
</dbReference>
<feature type="transmembrane region" description="Helical" evidence="6">
    <location>
        <begin position="739"/>
        <end position="758"/>
    </location>
</feature>
<evidence type="ECO:0000256" key="3">
    <source>
        <dbReference type="ARBA" id="ARBA00022967"/>
    </source>
</evidence>
<feature type="transmembrane region" description="Helical" evidence="6">
    <location>
        <begin position="36"/>
        <end position="59"/>
    </location>
</feature>
<reference evidence="8 9" key="2">
    <citation type="journal article" date="2020" name="Cell Rep.">
        <title>Acquisition and Adaptation of Ultra-small Parasitic Reduced Genome Bacteria to Mammalian Hosts.</title>
        <authorList>
            <person name="McLean J.S."/>
            <person name="Bor B."/>
            <person name="Kerns K.A."/>
            <person name="Liu Q."/>
            <person name="To T.T."/>
            <person name="Solden L."/>
            <person name="Hendrickson E.L."/>
            <person name="Wrighton K."/>
            <person name="Shi W."/>
            <person name="He X."/>
        </authorList>
    </citation>
    <scope>NUCLEOTIDE SEQUENCE [LARGE SCALE GENOMIC DNA]</scope>
    <source>
        <strain evidence="8 9">TM7_CMJM_G6_1_HOT_870</strain>
    </source>
</reference>